<dbReference type="Proteomes" id="UP001177260">
    <property type="component" value="Unassembled WGS sequence"/>
</dbReference>
<gene>
    <name evidence="1" type="ORF">N8T08_009828</name>
</gene>
<reference evidence="1 2" key="1">
    <citation type="journal article" date="2023" name="ACS Omega">
        <title>Identification of the Neoaspergillic Acid Biosynthesis Gene Cluster by Establishing an In Vitro CRISPR-Ribonucleoprotein Genetic System in Aspergillus melleus.</title>
        <authorList>
            <person name="Yuan B."/>
            <person name="Grau M.F."/>
            <person name="Murata R.M."/>
            <person name="Torok T."/>
            <person name="Venkateswaran K."/>
            <person name="Stajich J.E."/>
            <person name="Wang C.C.C."/>
        </authorList>
    </citation>
    <scope>NUCLEOTIDE SEQUENCE [LARGE SCALE GENOMIC DNA]</scope>
    <source>
        <strain evidence="1 2">IMV 1140</strain>
    </source>
</reference>
<protein>
    <submittedName>
        <fullName evidence="1">Uncharacterized protein</fullName>
    </submittedName>
</protein>
<evidence type="ECO:0000313" key="2">
    <source>
        <dbReference type="Proteomes" id="UP001177260"/>
    </source>
</evidence>
<name>A0ACC3ASP1_9EURO</name>
<comment type="caution">
    <text evidence="1">The sequence shown here is derived from an EMBL/GenBank/DDBJ whole genome shotgun (WGS) entry which is preliminary data.</text>
</comment>
<evidence type="ECO:0000313" key="1">
    <source>
        <dbReference type="EMBL" id="KAK1140831.1"/>
    </source>
</evidence>
<keyword evidence="2" id="KW-1185">Reference proteome</keyword>
<proteinExistence type="predicted"/>
<accession>A0ACC3ASP1</accession>
<dbReference type="EMBL" id="JAOPJF010000074">
    <property type="protein sequence ID" value="KAK1140831.1"/>
    <property type="molecule type" value="Genomic_DNA"/>
</dbReference>
<organism evidence="1 2">
    <name type="scientific">Aspergillus melleus</name>
    <dbReference type="NCBI Taxonomy" id="138277"/>
    <lineage>
        <taxon>Eukaryota</taxon>
        <taxon>Fungi</taxon>
        <taxon>Dikarya</taxon>
        <taxon>Ascomycota</taxon>
        <taxon>Pezizomycotina</taxon>
        <taxon>Eurotiomycetes</taxon>
        <taxon>Eurotiomycetidae</taxon>
        <taxon>Eurotiales</taxon>
        <taxon>Aspergillaceae</taxon>
        <taxon>Aspergillus</taxon>
        <taxon>Aspergillus subgen. Circumdati</taxon>
    </lineage>
</organism>
<sequence>MPNFDDQHSNPHPRASMSFRHSQSGRPSTPQHQLRSNNSSFASTSSASSSFRGEEDAIVFEFGARWLRAGFEGDSAPVCVVGCGPEDCRRAGDYRGWVKGIQAEESRLQGIPAEEWTGRYELWKMDLRDVDIGLVEDKIERMFRETYNKYLLTDAGTSRLVLVLPSVMPHPLLSSVLSTLFGRWRFPSITLLQSPVMATTAAGVRSALVVDLGWGETVVNGVYEYREITTRRSTRAMKALLQETGRAMSRLSSAGGGSDEISVDFEYCEELVSRFVWCKPRVAKDSSPEDESTPIEQKIVSIPSPSNPSANYIDVPFGKFAEPVEKILFAENAADCELDDEEKPVPVLVYNALLDLPPDARGTCMSRIVFVGGGSHIPGIRRRVLDEVAFLVDRYGWSPVRGKVIEQQREKLQNLRLSQPPMSPPGTATPGLEHPTPHSNPDEDVENEEEIDHIEQKIRRNNKDKDTKPQIHGVLREVESLGPWAGASLVSSLKVRGLVEIEREKYLQQGLSGASRDLESHGHVADRRSGLRSGGDRSSWTLAGWG</sequence>